<dbReference type="EMBL" id="JRKL02012573">
    <property type="protein sequence ID" value="KAF3944615.1"/>
    <property type="molecule type" value="Genomic_DNA"/>
</dbReference>
<evidence type="ECO:0000313" key="3">
    <source>
        <dbReference type="Proteomes" id="UP000737018"/>
    </source>
</evidence>
<dbReference type="InterPro" id="IPR016161">
    <property type="entry name" value="Ald_DH/histidinol_DH"/>
</dbReference>
<evidence type="ECO:0000259" key="1">
    <source>
        <dbReference type="Pfam" id="PF00171"/>
    </source>
</evidence>
<name>A0A8J4Q6P4_9ROSI</name>
<feature type="domain" description="Aldehyde dehydrogenase" evidence="1">
    <location>
        <begin position="22"/>
        <end position="89"/>
    </location>
</feature>
<dbReference type="Gene3D" id="3.40.309.10">
    <property type="entry name" value="Aldehyde Dehydrogenase, Chain A, domain 2"/>
    <property type="match status" value="1"/>
</dbReference>
<dbReference type="OrthoDB" id="310895at2759"/>
<accession>A0A8J4Q6P4</accession>
<dbReference type="AlphaFoldDB" id="A0A8J4Q6P4"/>
<evidence type="ECO:0000313" key="2">
    <source>
        <dbReference type="EMBL" id="KAF3944615.1"/>
    </source>
</evidence>
<dbReference type="PANTHER" id="PTHR42804:SF1">
    <property type="entry name" value="ALDEHYDE DEHYDROGENASE-RELATED"/>
    <property type="match status" value="1"/>
</dbReference>
<protein>
    <recommendedName>
        <fullName evidence="1">Aldehyde dehydrogenase domain-containing protein</fullName>
    </recommendedName>
</protein>
<dbReference type="Pfam" id="PF00171">
    <property type="entry name" value="Aldedh"/>
    <property type="match status" value="1"/>
</dbReference>
<reference evidence="2" key="1">
    <citation type="submission" date="2020-03" db="EMBL/GenBank/DDBJ databases">
        <title>Castanea mollissima Vanexum genome sequencing.</title>
        <authorList>
            <person name="Staton M."/>
        </authorList>
    </citation>
    <scope>NUCLEOTIDE SEQUENCE</scope>
    <source>
        <tissue evidence="2">Leaf</tissue>
    </source>
</reference>
<keyword evidence="3" id="KW-1185">Reference proteome</keyword>
<dbReference type="SUPFAM" id="SSF53720">
    <property type="entry name" value="ALDH-like"/>
    <property type="match status" value="1"/>
</dbReference>
<dbReference type="Proteomes" id="UP000737018">
    <property type="component" value="Unassembled WGS sequence"/>
</dbReference>
<proteinExistence type="predicted"/>
<dbReference type="InterPro" id="IPR015590">
    <property type="entry name" value="Aldehyde_DH_dom"/>
</dbReference>
<organism evidence="2 3">
    <name type="scientific">Castanea mollissima</name>
    <name type="common">Chinese chestnut</name>
    <dbReference type="NCBI Taxonomy" id="60419"/>
    <lineage>
        <taxon>Eukaryota</taxon>
        <taxon>Viridiplantae</taxon>
        <taxon>Streptophyta</taxon>
        <taxon>Embryophyta</taxon>
        <taxon>Tracheophyta</taxon>
        <taxon>Spermatophyta</taxon>
        <taxon>Magnoliopsida</taxon>
        <taxon>eudicotyledons</taxon>
        <taxon>Gunneridae</taxon>
        <taxon>Pentapetalae</taxon>
        <taxon>rosids</taxon>
        <taxon>fabids</taxon>
        <taxon>Fagales</taxon>
        <taxon>Fagaceae</taxon>
        <taxon>Castanea</taxon>
    </lineage>
</organism>
<sequence length="110" mass="12029">MNFISTAKNEGATILYGGVCPSYGLGTAVISKDLERCEHLTKALQAGIVWVNCSQPCFNQAPWGGNKRGGIGSELGEWGLDNYLSVKQVTHYISNEPRGWYHPPQSSKEL</sequence>
<dbReference type="PANTHER" id="PTHR42804">
    <property type="entry name" value="ALDEHYDE DEHYDROGENASE"/>
    <property type="match status" value="1"/>
</dbReference>
<dbReference type="InterPro" id="IPR016162">
    <property type="entry name" value="Ald_DH_N"/>
</dbReference>
<dbReference type="Gene3D" id="3.40.605.10">
    <property type="entry name" value="Aldehyde Dehydrogenase, Chain A, domain 1"/>
    <property type="match status" value="1"/>
</dbReference>
<dbReference type="InterPro" id="IPR016163">
    <property type="entry name" value="Ald_DH_C"/>
</dbReference>
<comment type="caution">
    <text evidence="2">The sequence shown here is derived from an EMBL/GenBank/DDBJ whole genome shotgun (WGS) entry which is preliminary data.</text>
</comment>
<dbReference type="GO" id="GO:0016620">
    <property type="term" value="F:oxidoreductase activity, acting on the aldehyde or oxo group of donors, NAD or NADP as acceptor"/>
    <property type="evidence" value="ECO:0007669"/>
    <property type="project" value="InterPro"/>
</dbReference>
<gene>
    <name evidence="2" type="ORF">CMV_028931</name>
</gene>